<proteinExistence type="predicted"/>
<reference evidence="2 3" key="1">
    <citation type="submission" date="2018-06" db="EMBL/GenBank/DDBJ databases">
        <title>Genomic Encyclopedia of Type Strains, Phase IV (KMG-IV): sequencing the most valuable type-strain genomes for metagenomic binning, comparative biology and taxonomic classification.</title>
        <authorList>
            <person name="Goeker M."/>
        </authorList>
    </citation>
    <scope>NUCLEOTIDE SEQUENCE [LARGE SCALE GENOMIC DNA]</scope>
    <source>
        <strain evidence="2 3">DSM 24875</strain>
    </source>
</reference>
<dbReference type="GO" id="GO:0036088">
    <property type="term" value="P:D-serine catabolic process"/>
    <property type="evidence" value="ECO:0007669"/>
    <property type="project" value="TreeGrafter"/>
</dbReference>
<sequence>MAWKPSRRAVVGGVAVAAAAGAAIALRPGDRSGPRDPYFLRLQEALSAAGVGTPALVIDRARLDANIATLKRALPEGMGYRVVVKSLPSPTLVSRVRAGTGTDRLMTFNLPMLLAFAAAMPDAGQLLGKPLPILAARSFFAALPAGSRDAAGRIVWLIDTPERFDQYEQLALAQGLTLAAAFELDVGLHRGGQVAGPALGAMYERAKASKALRFAGLMGYEPHIPSIPDALGLRQGAIDAAWSAYGAAKDQARAVLGPAALDGAILNAAGSPTFRLYKDTAVANEVSVGSALVKPADFDTPLLQDFQPAAFIATPVIKTRPDTLLPKGVEFLSTLQSAWDPNSRRTLFIYGGHWLARPVDPPGLQLNAIFGRSSNQEMLNGGEALAVRPDDTVVFRPTQSEAVLLQFGDLLVYDGERIVERWPVLPASA</sequence>
<organism evidence="2 3">
    <name type="scientific">Roseiarcus fermentans</name>
    <dbReference type="NCBI Taxonomy" id="1473586"/>
    <lineage>
        <taxon>Bacteria</taxon>
        <taxon>Pseudomonadati</taxon>
        <taxon>Pseudomonadota</taxon>
        <taxon>Alphaproteobacteria</taxon>
        <taxon>Hyphomicrobiales</taxon>
        <taxon>Roseiarcaceae</taxon>
        <taxon>Roseiarcus</taxon>
    </lineage>
</organism>
<dbReference type="Pfam" id="PF01168">
    <property type="entry name" value="Ala_racemase_N"/>
    <property type="match status" value="1"/>
</dbReference>
<dbReference type="InterPro" id="IPR042208">
    <property type="entry name" value="D-ser_dehydrat-like_sf"/>
</dbReference>
<keyword evidence="3" id="KW-1185">Reference proteome</keyword>
<dbReference type="PANTHER" id="PTHR28004:SF2">
    <property type="entry name" value="D-SERINE DEHYDRATASE"/>
    <property type="match status" value="1"/>
</dbReference>
<name>A0A366ETQ1_9HYPH</name>
<feature type="domain" description="Alanine racemase N-terminal" evidence="1">
    <location>
        <begin position="58"/>
        <end position="293"/>
    </location>
</feature>
<dbReference type="EMBL" id="QNRK01000034">
    <property type="protein sequence ID" value="RBP05704.1"/>
    <property type="molecule type" value="Genomic_DNA"/>
</dbReference>
<dbReference type="AlphaFoldDB" id="A0A366ETQ1"/>
<dbReference type="InterPro" id="IPR029066">
    <property type="entry name" value="PLP-binding_barrel"/>
</dbReference>
<dbReference type="InterPro" id="IPR051466">
    <property type="entry name" value="D-amino_acid_metab_enzyme"/>
</dbReference>
<dbReference type="Gene3D" id="2.40.37.20">
    <property type="entry name" value="D-serine dehydratase-like domain"/>
    <property type="match status" value="1"/>
</dbReference>
<dbReference type="GO" id="GO:0008721">
    <property type="term" value="F:D-serine ammonia-lyase activity"/>
    <property type="evidence" value="ECO:0007669"/>
    <property type="project" value="TreeGrafter"/>
</dbReference>
<dbReference type="InterPro" id="IPR001608">
    <property type="entry name" value="Ala_racemase_N"/>
</dbReference>
<dbReference type="SUPFAM" id="SSF51419">
    <property type="entry name" value="PLP-binding barrel"/>
    <property type="match status" value="1"/>
</dbReference>
<dbReference type="PANTHER" id="PTHR28004">
    <property type="entry name" value="ZGC:162816-RELATED"/>
    <property type="match status" value="1"/>
</dbReference>
<dbReference type="RefSeq" id="WP_113891851.1">
    <property type="nucleotide sequence ID" value="NZ_QNRK01000034.1"/>
</dbReference>
<evidence type="ECO:0000259" key="1">
    <source>
        <dbReference type="Pfam" id="PF01168"/>
    </source>
</evidence>
<evidence type="ECO:0000313" key="2">
    <source>
        <dbReference type="EMBL" id="RBP05704.1"/>
    </source>
</evidence>
<gene>
    <name evidence="2" type="ORF">DFR50_13467</name>
</gene>
<accession>A0A366ETQ1</accession>
<protein>
    <submittedName>
        <fullName evidence="2">D-serine deaminase-like pyridoxal phosphate-dependent protein</fullName>
    </submittedName>
</protein>
<dbReference type="Gene3D" id="3.20.20.10">
    <property type="entry name" value="Alanine racemase"/>
    <property type="match status" value="1"/>
</dbReference>
<evidence type="ECO:0000313" key="3">
    <source>
        <dbReference type="Proteomes" id="UP000253529"/>
    </source>
</evidence>
<dbReference type="Proteomes" id="UP000253529">
    <property type="component" value="Unassembled WGS sequence"/>
</dbReference>
<dbReference type="OrthoDB" id="339576at2"/>
<comment type="caution">
    <text evidence="2">The sequence shown here is derived from an EMBL/GenBank/DDBJ whole genome shotgun (WGS) entry which is preliminary data.</text>
</comment>